<name>A0A2N7TUX8_9GAMM</name>
<dbReference type="AlphaFoldDB" id="A0A2N7TUX8"/>
<keyword evidence="3" id="KW-1185">Reference proteome</keyword>
<organism evidence="2 3">
    <name type="scientific">Billgrantia endophytica</name>
    <dbReference type="NCBI Taxonomy" id="2033802"/>
    <lineage>
        <taxon>Bacteria</taxon>
        <taxon>Pseudomonadati</taxon>
        <taxon>Pseudomonadota</taxon>
        <taxon>Gammaproteobacteria</taxon>
        <taxon>Oceanospirillales</taxon>
        <taxon>Halomonadaceae</taxon>
        <taxon>Billgrantia</taxon>
    </lineage>
</organism>
<keyword evidence="1" id="KW-0812">Transmembrane</keyword>
<gene>
    <name evidence="2" type="ORF">C1H69_22490</name>
</gene>
<evidence type="ECO:0000313" key="3">
    <source>
        <dbReference type="Proteomes" id="UP000235803"/>
    </source>
</evidence>
<dbReference type="Proteomes" id="UP000235803">
    <property type="component" value="Unassembled WGS sequence"/>
</dbReference>
<dbReference type="EMBL" id="PNRF01000048">
    <property type="protein sequence ID" value="PMR71958.1"/>
    <property type="molecule type" value="Genomic_DNA"/>
</dbReference>
<feature type="transmembrane region" description="Helical" evidence="1">
    <location>
        <begin position="16"/>
        <end position="36"/>
    </location>
</feature>
<dbReference type="RefSeq" id="WP_102655614.1">
    <property type="nucleotide sequence ID" value="NZ_PNRF01000048.1"/>
</dbReference>
<dbReference type="OrthoDB" id="5917490at2"/>
<reference evidence="2 3" key="1">
    <citation type="submission" date="2018-01" db="EMBL/GenBank/DDBJ databases">
        <title>Halomonas endophytica sp. nov., isolated from storage liquid in the stems of Populus euphratica.</title>
        <authorList>
            <person name="Chen C."/>
        </authorList>
    </citation>
    <scope>NUCLEOTIDE SEQUENCE [LARGE SCALE GENOMIC DNA]</scope>
    <source>
        <strain evidence="2 3">MC28</strain>
    </source>
</reference>
<evidence type="ECO:0000256" key="1">
    <source>
        <dbReference type="SAM" id="Phobius"/>
    </source>
</evidence>
<sequence>MSSSTLPDSCEPRFPGLRLMMLITLLTLVVALWYLASHLLRGDQDITWYAVDGPCNLHRSACSTPVGDDGRLRLAIEGPNGIRALEMMTLTVTLEGVAAEAVHVDLVGRDMDMGLHRFPLEARGDGRFQGLGQVPICTEAVMPWRAQVVVETPNGRLGSRFDLDVERSVP</sequence>
<proteinExistence type="predicted"/>
<evidence type="ECO:0000313" key="2">
    <source>
        <dbReference type="EMBL" id="PMR71958.1"/>
    </source>
</evidence>
<comment type="caution">
    <text evidence="2">The sequence shown here is derived from an EMBL/GenBank/DDBJ whole genome shotgun (WGS) entry which is preliminary data.</text>
</comment>
<accession>A0A2N7TUX8</accession>
<keyword evidence="1" id="KW-0472">Membrane</keyword>
<keyword evidence="1" id="KW-1133">Transmembrane helix</keyword>
<protein>
    <recommendedName>
        <fullName evidence="4">YtkA-like domain-containing protein</fullName>
    </recommendedName>
</protein>
<evidence type="ECO:0008006" key="4">
    <source>
        <dbReference type="Google" id="ProtNLM"/>
    </source>
</evidence>